<organism evidence="1 2">
    <name type="scientific">Entomophthora muscae</name>
    <dbReference type="NCBI Taxonomy" id="34485"/>
    <lineage>
        <taxon>Eukaryota</taxon>
        <taxon>Fungi</taxon>
        <taxon>Fungi incertae sedis</taxon>
        <taxon>Zoopagomycota</taxon>
        <taxon>Entomophthoromycotina</taxon>
        <taxon>Entomophthoromycetes</taxon>
        <taxon>Entomophthorales</taxon>
        <taxon>Entomophthoraceae</taxon>
        <taxon>Entomophthora</taxon>
    </lineage>
</organism>
<proteinExistence type="predicted"/>
<dbReference type="Proteomes" id="UP001165960">
    <property type="component" value="Unassembled WGS sequence"/>
</dbReference>
<evidence type="ECO:0000313" key="2">
    <source>
        <dbReference type="Proteomes" id="UP001165960"/>
    </source>
</evidence>
<evidence type="ECO:0000313" key="1">
    <source>
        <dbReference type="EMBL" id="KAJ9079823.1"/>
    </source>
</evidence>
<sequence>MSWVANLKRRVSLSIYRSSSEPPVSPELNAPLISLPESFTLSDEPKSPTLINLEALFRILASPLKKEDSIKVLKEAVLAFNESVIDARMSPKACTELLDGLECLPEFFFTVASYLSEQIRIFEEKNKIPEDIAFLSLAFLVFRYLIQYQSYLVKSLTHTTLPQTLLEFNRFFLSNDSSKQDLIGSDKAQNEADIFSLHQNNTLTLELLLLDNHFVKDIVLKGFAFDFFSTFLAFPEERYALLYIQPFNVVAVLNWLAVSSEMPLIDLTVCYLSSRLKASWGFAVKSLIFSFPKAARSRGD</sequence>
<dbReference type="EMBL" id="QTSX02001649">
    <property type="protein sequence ID" value="KAJ9079823.1"/>
    <property type="molecule type" value="Genomic_DNA"/>
</dbReference>
<protein>
    <submittedName>
        <fullName evidence="1">Uncharacterized protein</fullName>
    </submittedName>
</protein>
<name>A0ACC2TYI5_9FUNG</name>
<gene>
    <name evidence="1" type="ORF">DSO57_1031613</name>
</gene>
<comment type="caution">
    <text evidence="1">The sequence shown here is derived from an EMBL/GenBank/DDBJ whole genome shotgun (WGS) entry which is preliminary data.</text>
</comment>
<accession>A0ACC2TYI5</accession>
<reference evidence="1" key="1">
    <citation type="submission" date="2022-04" db="EMBL/GenBank/DDBJ databases">
        <title>Genome of the entomopathogenic fungus Entomophthora muscae.</title>
        <authorList>
            <person name="Elya C."/>
            <person name="Lovett B.R."/>
            <person name="Lee E."/>
            <person name="Macias A.M."/>
            <person name="Hajek A.E."/>
            <person name="De Bivort B.L."/>
            <person name="Kasson M.T."/>
            <person name="De Fine Licht H.H."/>
            <person name="Stajich J.E."/>
        </authorList>
    </citation>
    <scope>NUCLEOTIDE SEQUENCE</scope>
    <source>
        <strain evidence="1">Berkeley</strain>
    </source>
</reference>
<keyword evidence="2" id="KW-1185">Reference proteome</keyword>